<dbReference type="EMBL" id="JAMKPW020000007">
    <property type="protein sequence ID" value="KAK8216693.1"/>
    <property type="molecule type" value="Genomic_DNA"/>
</dbReference>
<gene>
    <name evidence="1" type="ORF">M8818_001656</name>
</gene>
<evidence type="ECO:0000313" key="2">
    <source>
        <dbReference type="Proteomes" id="UP001320706"/>
    </source>
</evidence>
<reference evidence="1" key="1">
    <citation type="submission" date="2024-02" db="EMBL/GenBank/DDBJ databases">
        <title>Metagenome Assembled Genome of Zalaria obscura JY119.</title>
        <authorList>
            <person name="Vighnesh L."/>
            <person name="Jagadeeshwari U."/>
            <person name="Venkata Ramana C."/>
            <person name="Sasikala C."/>
        </authorList>
    </citation>
    <scope>NUCLEOTIDE SEQUENCE</scope>
    <source>
        <strain evidence="1">JY119</strain>
    </source>
</reference>
<name>A0ACC3SK31_9PEZI</name>
<protein>
    <submittedName>
        <fullName evidence="1">Uncharacterized protein</fullName>
    </submittedName>
</protein>
<accession>A0ACC3SK31</accession>
<evidence type="ECO:0000313" key="1">
    <source>
        <dbReference type="EMBL" id="KAK8216693.1"/>
    </source>
</evidence>
<dbReference type="Proteomes" id="UP001320706">
    <property type="component" value="Unassembled WGS sequence"/>
</dbReference>
<proteinExistence type="predicted"/>
<keyword evidence="2" id="KW-1185">Reference proteome</keyword>
<sequence>MPYTPDTGRIKIQASYLGTCVRNSFGDRRRTVDKPFTPAGITFRCYLIRGSRPVNATERVSVYNPPGTAPQRMRNISRNIIQQRANYTLDMVLVSSSVFAAATRYGFGSVAPPDIPEAYLFLAHGPCG</sequence>
<organism evidence="1 2">
    <name type="scientific">Zalaria obscura</name>
    <dbReference type="NCBI Taxonomy" id="2024903"/>
    <lineage>
        <taxon>Eukaryota</taxon>
        <taxon>Fungi</taxon>
        <taxon>Dikarya</taxon>
        <taxon>Ascomycota</taxon>
        <taxon>Pezizomycotina</taxon>
        <taxon>Dothideomycetes</taxon>
        <taxon>Dothideomycetidae</taxon>
        <taxon>Dothideales</taxon>
        <taxon>Zalariaceae</taxon>
        <taxon>Zalaria</taxon>
    </lineage>
</organism>
<comment type="caution">
    <text evidence="1">The sequence shown here is derived from an EMBL/GenBank/DDBJ whole genome shotgun (WGS) entry which is preliminary data.</text>
</comment>